<dbReference type="PANTHER" id="PTHR33882">
    <property type="entry name" value="PATHOGENIC TYPE III EFFECTOR AVIRULENCE FACTOR AVR AVRRPT-CLEAVAGE: CLEAVAGE SITE PROTEIN"/>
    <property type="match status" value="1"/>
</dbReference>
<feature type="domain" description="RIN4 pathogenic type III effector avirulence factor Avr cleavage site" evidence="3">
    <location>
        <begin position="9"/>
        <end position="41"/>
    </location>
</feature>
<protein>
    <recommendedName>
        <fullName evidence="3">RIN4 pathogenic type III effector avirulence factor Avr cleavage site domain-containing protein</fullName>
    </recommendedName>
</protein>
<name>A0A6J5UQ58_PRUAR</name>
<keyword evidence="2" id="KW-0472">Membrane</keyword>
<feature type="transmembrane region" description="Helical" evidence="2">
    <location>
        <begin position="87"/>
        <end position="109"/>
    </location>
</feature>
<dbReference type="Pfam" id="PF05627">
    <property type="entry name" value="AvrRpt-cleavage"/>
    <property type="match status" value="1"/>
</dbReference>
<evidence type="ECO:0000313" key="5">
    <source>
        <dbReference type="Proteomes" id="UP000507222"/>
    </source>
</evidence>
<evidence type="ECO:0000256" key="2">
    <source>
        <dbReference type="SAM" id="Phobius"/>
    </source>
</evidence>
<accession>A0A6J5UQ58</accession>
<evidence type="ECO:0000256" key="1">
    <source>
        <dbReference type="SAM" id="MobiDB-lite"/>
    </source>
</evidence>
<sequence length="119" mass="13831">MGHREEKNARRSVPQFGGWDQNGPDPANYTVVFTQARANRKQNKTDLTEFKRNSLGNEQEFLAAHSQHGHHQQDDSVMCLFFMYRDVVIWQLMILLVLQQKLVALMFGMGGHRFGFLQH</sequence>
<reference evidence="4 5" key="1">
    <citation type="submission" date="2020-05" db="EMBL/GenBank/DDBJ databases">
        <authorList>
            <person name="Campoy J."/>
            <person name="Schneeberger K."/>
            <person name="Spophaly S."/>
        </authorList>
    </citation>
    <scope>NUCLEOTIDE SEQUENCE [LARGE SCALE GENOMIC DNA]</scope>
    <source>
        <strain evidence="4">PruArmRojPasFocal</strain>
    </source>
</reference>
<dbReference type="InterPro" id="IPR008700">
    <property type="entry name" value="TypeIII_avirulence_cleave"/>
</dbReference>
<keyword evidence="2" id="KW-1133">Transmembrane helix</keyword>
<organism evidence="4 5">
    <name type="scientific">Prunus armeniaca</name>
    <name type="common">Apricot</name>
    <name type="synonym">Armeniaca vulgaris</name>
    <dbReference type="NCBI Taxonomy" id="36596"/>
    <lineage>
        <taxon>Eukaryota</taxon>
        <taxon>Viridiplantae</taxon>
        <taxon>Streptophyta</taxon>
        <taxon>Embryophyta</taxon>
        <taxon>Tracheophyta</taxon>
        <taxon>Spermatophyta</taxon>
        <taxon>Magnoliopsida</taxon>
        <taxon>eudicotyledons</taxon>
        <taxon>Gunneridae</taxon>
        <taxon>Pentapetalae</taxon>
        <taxon>rosids</taxon>
        <taxon>fabids</taxon>
        <taxon>Rosales</taxon>
        <taxon>Rosaceae</taxon>
        <taxon>Amygdaloideae</taxon>
        <taxon>Amygdaleae</taxon>
        <taxon>Prunus</taxon>
    </lineage>
</organism>
<dbReference type="AlphaFoldDB" id="A0A6J5UQ58"/>
<evidence type="ECO:0000259" key="3">
    <source>
        <dbReference type="Pfam" id="PF05627"/>
    </source>
</evidence>
<keyword evidence="2" id="KW-0812">Transmembrane</keyword>
<dbReference type="EMBL" id="CAEKDK010000004">
    <property type="protein sequence ID" value="CAB4278730.1"/>
    <property type="molecule type" value="Genomic_DNA"/>
</dbReference>
<dbReference type="PANTHER" id="PTHR33882:SF11">
    <property type="entry name" value="RPM1-INTERACTING PROTEIN 4 (RIN4) FAMILY PROTEIN"/>
    <property type="match status" value="1"/>
</dbReference>
<gene>
    <name evidence="4" type="ORF">CURHAP_LOCUS30420</name>
</gene>
<proteinExistence type="predicted"/>
<dbReference type="Proteomes" id="UP000507222">
    <property type="component" value="Unassembled WGS sequence"/>
</dbReference>
<feature type="region of interest" description="Disordered" evidence="1">
    <location>
        <begin position="1"/>
        <end position="25"/>
    </location>
</feature>
<evidence type="ECO:0000313" key="4">
    <source>
        <dbReference type="EMBL" id="CAB4278730.1"/>
    </source>
</evidence>